<sequence length="38" mass="4514">MAPAARRWDMNQQEAKASLERVRREVAEWFPHHPLDPS</sequence>
<name>E6SG46_THEM7</name>
<dbReference type="KEGG" id="tmr:Tmar_0338"/>
<dbReference type="HOGENOM" id="CLU_3334153_0_0_9"/>
<dbReference type="Proteomes" id="UP000008915">
    <property type="component" value="Chromosome"/>
</dbReference>
<proteinExistence type="predicted"/>
<reference evidence="1 2" key="1">
    <citation type="journal article" date="2010" name="Stand. Genomic Sci.">
        <title>Complete genome sequence of Thermaerobacter marianensis type strain (7p75a).</title>
        <authorList>
            <person name="Han C."/>
            <person name="Gu W."/>
            <person name="Zhang X."/>
            <person name="Lapidus A."/>
            <person name="Nolan M."/>
            <person name="Copeland A."/>
            <person name="Lucas S."/>
            <person name="Del Rio T.G."/>
            <person name="Tice H."/>
            <person name="Cheng J.F."/>
            <person name="Tapia R."/>
            <person name="Goodwin L."/>
            <person name="Pitluck S."/>
            <person name="Pagani I."/>
            <person name="Ivanova N."/>
            <person name="Mavromatis K."/>
            <person name="Mikhailova N."/>
            <person name="Pati A."/>
            <person name="Chen A."/>
            <person name="Palaniappan K."/>
            <person name="Land M."/>
            <person name="Hauser L."/>
            <person name="Chang Y.J."/>
            <person name="Jeffries C.D."/>
            <person name="Schneider S."/>
            <person name="Rohde M."/>
            <person name="Goker M."/>
            <person name="Pukall R."/>
            <person name="Woyke T."/>
            <person name="Bristow J."/>
            <person name="Eisen J.A."/>
            <person name="Markowitz V."/>
            <person name="Hugenholtz P."/>
            <person name="Kyrpides N.C."/>
            <person name="Klenk H.P."/>
            <person name="Detter J.C."/>
        </authorList>
    </citation>
    <scope>NUCLEOTIDE SEQUENCE [LARGE SCALE GENOMIC DNA]</scope>
    <source>
        <strain evidence="2">ATCC 700841 / DSM 12885 / JCM 10246 / 7p75a</strain>
    </source>
</reference>
<protein>
    <submittedName>
        <fullName evidence="1">Uncharacterized protein</fullName>
    </submittedName>
</protein>
<keyword evidence="2" id="KW-1185">Reference proteome</keyword>
<accession>E6SG46</accession>
<dbReference type="EMBL" id="CP002344">
    <property type="protein sequence ID" value="ADU50463.1"/>
    <property type="molecule type" value="Genomic_DNA"/>
</dbReference>
<reference evidence="2" key="2">
    <citation type="journal article" date="2010" name="Stand. Genomic Sci.">
        <title>Complete genome sequence of Thermaerobacter marianensis type strain (7p75aT).</title>
        <authorList>
            <person name="Han C."/>
            <person name="Gu W."/>
            <person name="Zhang X."/>
            <person name="Lapidus A."/>
            <person name="Nolan M."/>
            <person name="Copeland A."/>
            <person name="Lucas S."/>
            <person name="Glavina Del Rio T."/>
            <person name="Tice H."/>
            <person name="Cheng J."/>
            <person name="Tapia R."/>
            <person name="Goodwin L."/>
            <person name="Pitluck S."/>
            <person name="Pagani I."/>
            <person name="Ivanova N."/>
            <person name="Mavromatis K."/>
            <person name="Mikhailova N."/>
            <person name="Pati A."/>
            <person name="Chen A."/>
            <person name="Palaniappan K."/>
            <person name="Land M."/>
            <person name="Hauser L."/>
            <person name="Chang Y."/>
            <person name="Jeffries C."/>
            <person name="Schneider S."/>
            <person name="Rohde M."/>
            <person name="Goker M."/>
            <person name="Pukall R."/>
            <person name="Woyke T."/>
            <person name="Bristow J."/>
            <person name="Eisen J."/>
            <person name="Markowitz V."/>
            <person name="Hugenholtz P."/>
            <person name="Kyrpides N."/>
            <person name="Klenk H."/>
            <person name="Detter J."/>
        </authorList>
    </citation>
    <scope>NUCLEOTIDE SEQUENCE [LARGE SCALE GENOMIC DNA]</scope>
    <source>
        <strain evidence="2">ATCC 700841 / DSM 12885 / JCM 10246 / 7p75a</strain>
    </source>
</reference>
<evidence type="ECO:0000313" key="2">
    <source>
        <dbReference type="Proteomes" id="UP000008915"/>
    </source>
</evidence>
<evidence type="ECO:0000313" key="1">
    <source>
        <dbReference type="EMBL" id="ADU50463.1"/>
    </source>
</evidence>
<organism evidence="1 2">
    <name type="scientific">Thermaerobacter marianensis (strain ATCC 700841 / DSM 12885 / JCM 10246 / 7p75a)</name>
    <dbReference type="NCBI Taxonomy" id="644966"/>
    <lineage>
        <taxon>Bacteria</taxon>
        <taxon>Bacillati</taxon>
        <taxon>Bacillota</taxon>
        <taxon>Clostridia</taxon>
        <taxon>Eubacteriales</taxon>
        <taxon>Clostridiales Family XVII. Incertae Sedis</taxon>
        <taxon>Thermaerobacter</taxon>
    </lineage>
</organism>
<gene>
    <name evidence="1" type="ordered locus">Tmar_0338</name>
</gene>
<dbReference type="AlphaFoldDB" id="E6SG46"/>